<dbReference type="Gene3D" id="3.20.20.60">
    <property type="entry name" value="Phosphoenolpyruvate-binding domains"/>
    <property type="match status" value="1"/>
</dbReference>
<dbReference type="InterPro" id="IPR039556">
    <property type="entry name" value="ICL/PEPM"/>
</dbReference>
<dbReference type="Proteomes" id="UP000831327">
    <property type="component" value="Chromosome"/>
</dbReference>
<gene>
    <name evidence="1" type="ORF">Rmf_07360</name>
</gene>
<dbReference type="EMBL" id="AP025637">
    <property type="protein sequence ID" value="BDG70807.1"/>
    <property type="molecule type" value="Genomic_DNA"/>
</dbReference>
<dbReference type="Pfam" id="PF13714">
    <property type="entry name" value="PEP_mutase"/>
    <property type="match status" value="1"/>
</dbReference>
<sequence length="271" mass="27347">MTAAERAARFAALHEGGCFALPNAWDAGSARVLAASGAVALATTSAGIAWSLGRRDYAVSLAESLDNARVLIAATDLPVSADLEDGFGPAPEDCAATVRAAAQAGLAGCTIEDTTRDAASPIHGFDDAVARIRAAAVAARALPHPFVLTARAENFLFGRPDLDDTIRRLVAFAEAGADCLYAPALPDMAAIRAVVSAVAPKPVNVLLGPRAGLVPLADLAAAGVRRVSAGGLIARAAYLHAMELGAAMVAGDLPRLATVPPGAALNAAMRG</sequence>
<evidence type="ECO:0000313" key="1">
    <source>
        <dbReference type="EMBL" id="BDG70807.1"/>
    </source>
</evidence>
<evidence type="ECO:0008006" key="3">
    <source>
        <dbReference type="Google" id="ProtNLM"/>
    </source>
</evidence>
<evidence type="ECO:0000313" key="2">
    <source>
        <dbReference type="Proteomes" id="UP000831327"/>
    </source>
</evidence>
<proteinExistence type="predicted"/>
<organism evidence="1 2">
    <name type="scientific">Roseomonas fluvialis</name>
    <dbReference type="NCBI Taxonomy" id="1750527"/>
    <lineage>
        <taxon>Bacteria</taxon>
        <taxon>Pseudomonadati</taxon>
        <taxon>Pseudomonadota</taxon>
        <taxon>Alphaproteobacteria</taxon>
        <taxon>Acetobacterales</taxon>
        <taxon>Roseomonadaceae</taxon>
        <taxon>Roseomonas</taxon>
    </lineage>
</organism>
<dbReference type="SUPFAM" id="SSF51621">
    <property type="entry name" value="Phosphoenolpyruvate/pyruvate domain"/>
    <property type="match status" value="1"/>
</dbReference>
<dbReference type="RefSeq" id="WP_244458119.1">
    <property type="nucleotide sequence ID" value="NZ_AP025637.1"/>
</dbReference>
<dbReference type="PANTHER" id="PTHR42905">
    <property type="entry name" value="PHOSPHOENOLPYRUVATE CARBOXYLASE"/>
    <property type="match status" value="1"/>
</dbReference>
<dbReference type="InterPro" id="IPR015813">
    <property type="entry name" value="Pyrv/PenolPyrv_kinase-like_dom"/>
</dbReference>
<dbReference type="PANTHER" id="PTHR42905:SF16">
    <property type="entry name" value="CARBOXYPHOSPHONOENOLPYRUVATE PHOSPHONOMUTASE-LIKE PROTEIN (AFU_ORTHOLOGUE AFUA_5G07230)"/>
    <property type="match status" value="1"/>
</dbReference>
<keyword evidence="2" id="KW-1185">Reference proteome</keyword>
<name>A0ABN6NWY7_9PROT</name>
<dbReference type="CDD" id="cd00377">
    <property type="entry name" value="ICL_PEPM"/>
    <property type="match status" value="1"/>
</dbReference>
<accession>A0ABN6NWY7</accession>
<protein>
    <recommendedName>
        <fullName evidence="3">Isocitrate lyase/phosphoenolpyruvate mutase family protein</fullName>
    </recommendedName>
</protein>
<reference evidence="1 2" key="1">
    <citation type="journal article" date="2016" name="Microbes Environ.">
        <title>Phylogenetically diverse aerobic anoxygenic phototrophic bacteria isolated from epilithic biofilms in Tama river, Japan.</title>
        <authorList>
            <person name="Hirose S."/>
            <person name="Matsuura K."/>
            <person name="Haruta S."/>
        </authorList>
    </citation>
    <scope>NUCLEOTIDE SEQUENCE [LARGE SCALE GENOMIC DNA]</scope>
    <source>
        <strain evidence="1 2">S08</strain>
    </source>
</reference>
<dbReference type="InterPro" id="IPR040442">
    <property type="entry name" value="Pyrv_kinase-like_dom_sf"/>
</dbReference>